<evidence type="ECO:0000313" key="3">
    <source>
        <dbReference type="EMBL" id="KAF9062935.1"/>
    </source>
</evidence>
<feature type="signal peptide" evidence="2">
    <location>
        <begin position="1"/>
        <end position="17"/>
    </location>
</feature>
<sequence>MRFIFLWFAAIVGSMLAVCPMPVPGPDGTAGSSSAKAAPAKLTFVDLRGFEIPRPEGKVSRELLQLYASTTKRMSDEYGLRFGGSIDYDGLYKPVEINGLPWLYFHLEGLSEQCTTDDPCKGWMVHVGGFCLESKSKIPKAKENGHRRWYVHISKVINGQWTEVRDFKLDSINKVPADQVVVEATEERRKKLQEQFEHEYKEAKEQGRERSGSGSSATTRPDKKSKKDHKDHDDGVVGERPATPATQEHQFDSEVQNRPMHPISSVIKKDPMAIPSIIESPKESPPANKPNPMAIDSLVTVEPKKP</sequence>
<evidence type="ECO:0000256" key="1">
    <source>
        <dbReference type="SAM" id="MobiDB-lite"/>
    </source>
</evidence>
<organism evidence="3 4">
    <name type="scientific">Rhodocollybia butyracea</name>
    <dbReference type="NCBI Taxonomy" id="206335"/>
    <lineage>
        <taxon>Eukaryota</taxon>
        <taxon>Fungi</taxon>
        <taxon>Dikarya</taxon>
        <taxon>Basidiomycota</taxon>
        <taxon>Agaricomycotina</taxon>
        <taxon>Agaricomycetes</taxon>
        <taxon>Agaricomycetidae</taxon>
        <taxon>Agaricales</taxon>
        <taxon>Marasmiineae</taxon>
        <taxon>Omphalotaceae</taxon>
        <taxon>Rhodocollybia</taxon>
    </lineage>
</organism>
<keyword evidence="4" id="KW-1185">Reference proteome</keyword>
<feature type="chain" id="PRO_5040185851" evidence="2">
    <location>
        <begin position="18"/>
        <end position="306"/>
    </location>
</feature>
<proteinExistence type="predicted"/>
<dbReference type="SUPFAM" id="SSF69989">
    <property type="entry name" value="C-terminal domain of PLC-beta"/>
    <property type="match status" value="1"/>
</dbReference>
<name>A0A9P5PIZ5_9AGAR</name>
<feature type="compositionally biased region" description="Polar residues" evidence="1">
    <location>
        <begin position="244"/>
        <end position="256"/>
    </location>
</feature>
<dbReference type="EMBL" id="JADNRY010000158">
    <property type="protein sequence ID" value="KAF9062935.1"/>
    <property type="molecule type" value="Genomic_DNA"/>
</dbReference>
<reference evidence="3" key="1">
    <citation type="submission" date="2020-11" db="EMBL/GenBank/DDBJ databases">
        <authorList>
            <consortium name="DOE Joint Genome Institute"/>
            <person name="Ahrendt S."/>
            <person name="Riley R."/>
            <person name="Andreopoulos W."/>
            <person name="Labutti K."/>
            <person name="Pangilinan J."/>
            <person name="Ruiz-Duenas F.J."/>
            <person name="Barrasa J.M."/>
            <person name="Sanchez-Garcia M."/>
            <person name="Camarero S."/>
            <person name="Miyauchi S."/>
            <person name="Serrano A."/>
            <person name="Linde D."/>
            <person name="Babiker R."/>
            <person name="Drula E."/>
            <person name="Ayuso-Fernandez I."/>
            <person name="Pacheco R."/>
            <person name="Padilla G."/>
            <person name="Ferreira P."/>
            <person name="Barriuso J."/>
            <person name="Kellner H."/>
            <person name="Castanera R."/>
            <person name="Alfaro M."/>
            <person name="Ramirez L."/>
            <person name="Pisabarro A.G."/>
            <person name="Kuo A."/>
            <person name="Tritt A."/>
            <person name="Lipzen A."/>
            <person name="He G."/>
            <person name="Yan M."/>
            <person name="Ng V."/>
            <person name="Cullen D."/>
            <person name="Martin F."/>
            <person name="Rosso M.-N."/>
            <person name="Henrissat B."/>
            <person name="Hibbett D."/>
            <person name="Martinez A.T."/>
            <person name="Grigoriev I.V."/>
        </authorList>
    </citation>
    <scope>NUCLEOTIDE SEQUENCE</scope>
    <source>
        <strain evidence="3">AH 40177</strain>
    </source>
</reference>
<comment type="caution">
    <text evidence="3">The sequence shown here is derived from an EMBL/GenBank/DDBJ whole genome shotgun (WGS) entry which is preliminary data.</text>
</comment>
<accession>A0A9P5PIZ5</accession>
<feature type="compositionally biased region" description="Basic and acidic residues" evidence="1">
    <location>
        <begin position="199"/>
        <end position="211"/>
    </location>
</feature>
<evidence type="ECO:0000256" key="2">
    <source>
        <dbReference type="SAM" id="SignalP"/>
    </source>
</evidence>
<dbReference type="Proteomes" id="UP000772434">
    <property type="component" value="Unassembled WGS sequence"/>
</dbReference>
<feature type="compositionally biased region" description="Basic and acidic residues" evidence="1">
    <location>
        <begin position="228"/>
        <end position="237"/>
    </location>
</feature>
<keyword evidence="2" id="KW-0732">Signal</keyword>
<protein>
    <submittedName>
        <fullName evidence="3">Uncharacterized protein</fullName>
    </submittedName>
</protein>
<dbReference type="AlphaFoldDB" id="A0A9P5PIZ5"/>
<evidence type="ECO:0000313" key="4">
    <source>
        <dbReference type="Proteomes" id="UP000772434"/>
    </source>
</evidence>
<feature type="region of interest" description="Disordered" evidence="1">
    <location>
        <begin position="199"/>
        <end position="306"/>
    </location>
</feature>
<gene>
    <name evidence="3" type="ORF">BDP27DRAFT_1427382</name>
</gene>